<dbReference type="Proteomes" id="UP001245370">
    <property type="component" value="Unassembled WGS sequence"/>
</dbReference>
<dbReference type="EMBL" id="JAVDPY010000004">
    <property type="protein sequence ID" value="MDR6333965.1"/>
    <property type="molecule type" value="Genomic_DNA"/>
</dbReference>
<dbReference type="SUPFAM" id="SSF54373">
    <property type="entry name" value="FAD-linked reductases, C-terminal domain"/>
    <property type="match status" value="1"/>
</dbReference>
<evidence type="ECO:0000313" key="9">
    <source>
        <dbReference type="EMBL" id="MDR6333965.1"/>
    </source>
</evidence>
<evidence type="ECO:0000259" key="7">
    <source>
        <dbReference type="Pfam" id="PF01593"/>
    </source>
</evidence>
<evidence type="ECO:0000256" key="3">
    <source>
        <dbReference type="ARBA" id="ARBA00012535"/>
    </source>
</evidence>
<evidence type="ECO:0000256" key="1">
    <source>
        <dbReference type="ARBA" id="ARBA00004814"/>
    </source>
</evidence>
<comment type="catalytic activity">
    <reaction evidence="6">
        <text>L-tryptophan + O2 = indole-3-acetamide + CO2 + H2O</text>
        <dbReference type="Rhea" id="RHEA:16165"/>
        <dbReference type="ChEBI" id="CHEBI:15377"/>
        <dbReference type="ChEBI" id="CHEBI:15379"/>
        <dbReference type="ChEBI" id="CHEBI:16031"/>
        <dbReference type="ChEBI" id="CHEBI:16526"/>
        <dbReference type="ChEBI" id="CHEBI:57912"/>
        <dbReference type="EC" id="1.13.12.3"/>
    </reaction>
</comment>
<proteinExistence type="inferred from homology"/>
<accession>A0A9W6FJV7</accession>
<dbReference type="PANTHER" id="PTHR10742">
    <property type="entry name" value="FLAVIN MONOAMINE OXIDASE"/>
    <property type="match status" value="1"/>
</dbReference>
<protein>
    <recommendedName>
        <fullName evidence="4">Tryptophan 2-monooxygenase</fullName>
        <ecNumber evidence="3">1.13.12.3</ecNumber>
    </recommendedName>
</protein>
<evidence type="ECO:0000256" key="5">
    <source>
        <dbReference type="ARBA" id="ARBA00023070"/>
    </source>
</evidence>
<dbReference type="InterPro" id="IPR036188">
    <property type="entry name" value="FAD/NAD-bd_sf"/>
</dbReference>
<evidence type="ECO:0000256" key="2">
    <source>
        <dbReference type="ARBA" id="ARBA00005833"/>
    </source>
</evidence>
<evidence type="ECO:0000313" key="10">
    <source>
        <dbReference type="Proteomes" id="UP001144397"/>
    </source>
</evidence>
<dbReference type="PANTHER" id="PTHR10742:SF410">
    <property type="entry name" value="LYSINE-SPECIFIC HISTONE DEMETHYLASE 2"/>
    <property type="match status" value="1"/>
</dbReference>
<dbReference type="EC" id="1.13.12.3" evidence="3"/>
<evidence type="ECO:0000256" key="6">
    <source>
        <dbReference type="ARBA" id="ARBA00047321"/>
    </source>
</evidence>
<name>A0A9W6FJV7_XANFL</name>
<comment type="pathway">
    <text evidence="1">Plant hormone metabolism; auxin biosynthesis.</text>
</comment>
<dbReference type="GeneID" id="95763143"/>
<dbReference type="EMBL" id="BSDO01000003">
    <property type="protein sequence ID" value="GLI22681.1"/>
    <property type="molecule type" value="Genomic_DNA"/>
</dbReference>
<dbReference type="Gene3D" id="3.50.50.60">
    <property type="entry name" value="FAD/NAD(P)-binding domain"/>
    <property type="match status" value="1"/>
</dbReference>
<dbReference type="GO" id="GO:0050361">
    <property type="term" value="F:tryptophan 2-monooxygenase activity"/>
    <property type="evidence" value="ECO:0007669"/>
    <property type="project" value="UniProtKB-EC"/>
</dbReference>
<comment type="caution">
    <text evidence="8">The sequence shown here is derived from an EMBL/GenBank/DDBJ whole genome shotgun (WGS) entry which is preliminary data.</text>
</comment>
<dbReference type="GO" id="GO:0009851">
    <property type="term" value="P:auxin biosynthetic process"/>
    <property type="evidence" value="ECO:0007669"/>
    <property type="project" value="UniProtKB-KW"/>
</dbReference>
<organism evidence="8 10">
    <name type="scientific">Xanthobacter flavus</name>
    <dbReference type="NCBI Taxonomy" id="281"/>
    <lineage>
        <taxon>Bacteria</taxon>
        <taxon>Pseudomonadati</taxon>
        <taxon>Pseudomonadota</taxon>
        <taxon>Alphaproteobacteria</taxon>
        <taxon>Hyphomicrobiales</taxon>
        <taxon>Xanthobacteraceae</taxon>
        <taxon>Xanthobacter</taxon>
    </lineage>
</organism>
<dbReference type="AlphaFoldDB" id="A0A9W6FJV7"/>
<comment type="similarity">
    <text evidence="2">Belongs to the tryptophan 2-monooxygenase family.</text>
</comment>
<reference evidence="9 11" key="2">
    <citation type="submission" date="2023-07" db="EMBL/GenBank/DDBJ databases">
        <title>Genomic Encyclopedia of Type Strains, Phase IV (KMG-IV): sequencing the most valuable type-strain genomes for metagenomic binning, comparative biology and taxonomic classification.</title>
        <authorList>
            <person name="Goeker M."/>
        </authorList>
    </citation>
    <scope>NUCLEOTIDE SEQUENCE [LARGE SCALE GENOMIC DNA]</scope>
    <source>
        <strain evidence="9 11">DSM 338</strain>
    </source>
</reference>
<evidence type="ECO:0000256" key="4">
    <source>
        <dbReference type="ARBA" id="ARBA00017871"/>
    </source>
</evidence>
<keyword evidence="11" id="KW-1185">Reference proteome</keyword>
<reference evidence="8" key="1">
    <citation type="submission" date="2022-12" db="EMBL/GenBank/DDBJ databases">
        <title>Reference genome sequencing for broad-spectrum identification of bacterial and archaeal isolates by mass spectrometry.</title>
        <authorList>
            <person name="Sekiguchi Y."/>
            <person name="Tourlousse D.M."/>
        </authorList>
    </citation>
    <scope>NUCLEOTIDE SEQUENCE</scope>
    <source>
        <strain evidence="8">301</strain>
    </source>
</reference>
<dbReference type="InterPro" id="IPR050281">
    <property type="entry name" value="Flavin_monoamine_oxidase"/>
</dbReference>
<dbReference type="SUPFAM" id="SSF51905">
    <property type="entry name" value="FAD/NAD(P)-binding domain"/>
    <property type="match status" value="1"/>
</dbReference>
<gene>
    <name evidence="9" type="ORF">GGQ86_002441</name>
    <name evidence="8" type="ORF">XFLAVUS301_23550</name>
</gene>
<dbReference type="Proteomes" id="UP001144397">
    <property type="component" value="Unassembled WGS sequence"/>
</dbReference>
<feature type="domain" description="Amine oxidase" evidence="7">
    <location>
        <begin position="15"/>
        <end position="412"/>
    </location>
</feature>
<dbReference type="Pfam" id="PF01593">
    <property type="entry name" value="Amino_oxidase"/>
    <property type="match status" value="1"/>
</dbReference>
<evidence type="ECO:0000313" key="11">
    <source>
        <dbReference type="Proteomes" id="UP001245370"/>
    </source>
</evidence>
<keyword evidence="9" id="KW-0560">Oxidoreductase</keyword>
<dbReference type="InterPro" id="IPR002937">
    <property type="entry name" value="Amino_oxidase"/>
</dbReference>
<sequence length="421" mass="43731">MTSETDVVVIGAGAAGLAARARLRAAGVPFEIIEAAPMAGGRAATDTTTLGVPFDLGCHWLHDARDNPFTALADAHGFRVGRGAVPRRRLLLGDRFSTDAEKDAADAEVDAVFDAIYAAGRAGRDISAAEVISERGAGRYDVLARHWLELMSAAGPADISAVDFALYRDTDDNWPVLDGYGALVLAVAGDLKVTLGCPVRRIDRRGRRLSIETERGAIACRAVVVTVSTAVIAAGRLAFDPALPPDVAEAFAALPLGFAEKVALLFDRDVFGVPDRIGLDAVDPSRPQRAGASAMLRPGGAPAALVHVAGPEAQAMAGEGPDALADFALGVLASAFGEDVRRHVVRRLTTDWAGMPFIGGAYSCALPGKAHLRAKLHEPFDPRIVFAGEALGGPAFSTCHGAHISGIAAAETALAQLEQAA</sequence>
<keyword evidence="5" id="KW-0073">Auxin biosynthesis</keyword>
<dbReference type="RefSeq" id="WP_281807594.1">
    <property type="nucleotide sequence ID" value="NZ_BSDO01000003.1"/>
</dbReference>
<evidence type="ECO:0000313" key="8">
    <source>
        <dbReference type="EMBL" id="GLI22681.1"/>
    </source>
</evidence>